<evidence type="ECO:0000256" key="1">
    <source>
        <dbReference type="ARBA" id="ARBA00004496"/>
    </source>
</evidence>
<feature type="domain" description="PTS EIIB type-4" evidence="8">
    <location>
        <begin position="4"/>
        <end position="167"/>
    </location>
</feature>
<comment type="subcellular location">
    <subcellularLocation>
        <location evidence="1">Cytoplasm</location>
    </subcellularLocation>
</comment>
<keyword evidence="7" id="KW-0418">Kinase</keyword>
<keyword evidence="2" id="KW-0813">Transport</keyword>
<keyword evidence="4" id="KW-0762">Sugar transport</keyword>
<evidence type="ECO:0000256" key="4">
    <source>
        <dbReference type="ARBA" id="ARBA00022597"/>
    </source>
</evidence>
<evidence type="ECO:0000256" key="6">
    <source>
        <dbReference type="ARBA" id="ARBA00022683"/>
    </source>
</evidence>
<evidence type="ECO:0000313" key="9">
    <source>
        <dbReference type="EMBL" id="AWM75144.1"/>
    </source>
</evidence>
<protein>
    <submittedName>
        <fullName evidence="9">PTS mannose/fructose/sorbose transporter subunit IIB</fullName>
    </submittedName>
</protein>
<evidence type="ECO:0000256" key="3">
    <source>
        <dbReference type="ARBA" id="ARBA00022490"/>
    </source>
</evidence>
<dbReference type="InterPro" id="IPR004720">
    <property type="entry name" value="PTS_IIB_sorbose-sp"/>
</dbReference>
<dbReference type="PROSITE" id="PS51101">
    <property type="entry name" value="PTS_EIIB_TYPE_4"/>
    <property type="match status" value="1"/>
</dbReference>
<accession>A0ABN5LLT6</accession>
<dbReference type="InterPro" id="IPR036667">
    <property type="entry name" value="PTS_IIB_sorbose-sp_sf"/>
</dbReference>
<name>A0ABN5LLT6_9LACO</name>
<dbReference type="Gene3D" id="3.40.35.10">
    <property type="entry name" value="Phosphotransferase system, sorbose subfamily IIB component"/>
    <property type="match status" value="1"/>
</dbReference>
<evidence type="ECO:0000259" key="8">
    <source>
        <dbReference type="PROSITE" id="PS51101"/>
    </source>
</evidence>
<keyword evidence="10" id="KW-1185">Reference proteome</keyword>
<organism evidence="9 10">
    <name type="scientific">Lactobacillus kullabergensis</name>
    <dbReference type="NCBI Taxonomy" id="1218493"/>
    <lineage>
        <taxon>Bacteria</taxon>
        <taxon>Bacillati</taxon>
        <taxon>Bacillota</taxon>
        <taxon>Bacilli</taxon>
        <taxon>Lactobacillales</taxon>
        <taxon>Lactobacillaceae</taxon>
        <taxon>Lactobacillus</taxon>
    </lineage>
</organism>
<dbReference type="EMBL" id="CP029477">
    <property type="protein sequence ID" value="AWM75144.1"/>
    <property type="molecule type" value="Genomic_DNA"/>
</dbReference>
<evidence type="ECO:0000313" key="10">
    <source>
        <dbReference type="Proteomes" id="UP000246036"/>
    </source>
</evidence>
<keyword evidence="3" id="KW-0963">Cytoplasm</keyword>
<reference evidence="9 10" key="1">
    <citation type="submission" date="2018-05" db="EMBL/GenBank/DDBJ databases">
        <title>Reference genomes for bee gut microbiota database.</title>
        <authorList>
            <person name="Ellegaard K.M."/>
        </authorList>
    </citation>
    <scope>NUCLEOTIDE SEQUENCE [LARGE SCALE GENOMIC DNA]</scope>
    <source>
        <strain evidence="9 10">ESL0186</strain>
    </source>
</reference>
<proteinExistence type="predicted"/>
<dbReference type="SUPFAM" id="SSF52728">
    <property type="entry name" value="PTS IIb component"/>
    <property type="match status" value="1"/>
</dbReference>
<sequence>MRRMIFLISLLRVDDRLIHGQVAVVWSRYLNVNRIVVANDEILDNKVQIMALKMSVPEGIKPFFVSLDKAIQLLNNPKSDKLKIMVVVNKPKDALKIAKKVSNIPLINLGNYGRVGSEDMKGKKQLSKNIFITPDDEKDLKKLLETNIKINVQPVPTDPDVQLSSLL</sequence>
<keyword evidence="5" id="KW-0808">Transferase</keyword>
<dbReference type="Proteomes" id="UP000246036">
    <property type="component" value="Chromosome"/>
</dbReference>
<evidence type="ECO:0000256" key="5">
    <source>
        <dbReference type="ARBA" id="ARBA00022679"/>
    </source>
</evidence>
<dbReference type="Pfam" id="PF03830">
    <property type="entry name" value="PTSIIB_sorb"/>
    <property type="match status" value="1"/>
</dbReference>
<keyword evidence="6" id="KW-0598">Phosphotransferase system</keyword>
<evidence type="ECO:0000256" key="2">
    <source>
        <dbReference type="ARBA" id="ARBA00022448"/>
    </source>
</evidence>
<evidence type="ECO:0000256" key="7">
    <source>
        <dbReference type="ARBA" id="ARBA00022777"/>
    </source>
</evidence>
<gene>
    <name evidence="9" type="ORF">DKL58_03815</name>
</gene>